<dbReference type="InterPro" id="IPR016162">
    <property type="entry name" value="Ald_DH_N"/>
</dbReference>
<comment type="similarity">
    <text evidence="1 8">Belongs to the aldehyde dehydrogenase family.</text>
</comment>
<dbReference type="InterPro" id="IPR011264">
    <property type="entry name" value="BADH"/>
</dbReference>
<organism evidence="10">
    <name type="scientific">Rhizobium meliloti</name>
    <name type="common">Ensifer meliloti</name>
    <name type="synonym">Sinorhizobium meliloti</name>
    <dbReference type="NCBI Taxonomy" id="382"/>
    <lineage>
        <taxon>Bacteria</taxon>
        <taxon>Pseudomonadati</taxon>
        <taxon>Pseudomonadota</taxon>
        <taxon>Alphaproteobacteria</taxon>
        <taxon>Hyphomicrobiales</taxon>
        <taxon>Rhizobiaceae</taxon>
        <taxon>Sinorhizobium/Ensifer group</taxon>
        <taxon>Sinorhizobium</taxon>
    </lineage>
</organism>
<dbReference type="SUPFAM" id="SSF53720">
    <property type="entry name" value="ALDH-like"/>
    <property type="match status" value="1"/>
</dbReference>
<dbReference type="HAMAP" id="MF_00804">
    <property type="entry name" value="BADH"/>
    <property type="match status" value="1"/>
</dbReference>
<evidence type="ECO:0000256" key="7">
    <source>
        <dbReference type="ARBA" id="ARBA00023097"/>
    </source>
</evidence>
<dbReference type="InterPro" id="IPR016163">
    <property type="entry name" value="Ald_DH_C"/>
</dbReference>
<feature type="active site" description="Charge relay system" evidence="8">
    <location>
        <position position="172"/>
    </location>
</feature>
<feature type="modified residue" description="Cysteine sulfenic acid (-SOH)" evidence="8">
    <location>
        <position position="294"/>
    </location>
</feature>
<dbReference type="EMBL" id="WISP01000104">
    <property type="protein sequence ID" value="MQW04855.1"/>
    <property type="molecule type" value="Genomic_DNA"/>
</dbReference>
<proteinExistence type="inferred from homology"/>
<dbReference type="FunFam" id="3.40.605.10:FF:000007">
    <property type="entry name" value="NAD/NADP-dependent betaine aldehyde dehydrogenase"/>
    <property type="match status" value="1"/>
</dbReference>
<keyword evidence="3 8" id="KW-0521">NADP</keyword>
<evidence type="ECO:0000256" key="6">
    <source>
        <dbReference type="ARBA" id="ARBA00023027"/>
    </source>
</evidence>
<feature type="active site" description="Charge relay system" evidence="8">
    <location>
        <position position="468"/>
    </location>
</feature>
<dbReference type="NCBIfam" id="NF009725">
    <property type="entry name" value="PRK13252.1"/>
    <property type="match status" value="1"/>
</dbReference>
<feature type="binding site" evidence="8">
    <location>
        <begin position="186"/>
        <end position="189"/>
    </location>
    <ligand>
        <name>NAD(+)</name>
        <dbReference type="ChEBI" id="CHEBI:57540"/>
    </ligand>
</feature>
<dbReference type="PROSITE" id="PS00070">
    <property type="entry name" value="ALDEHYDE_DEHYDR_CYS"/>
    <property type="match status" value="1"/>
</dbReference>
<comment type="caution">
    <text evidence="10">The sequence shown here is derived from an EMBL/GenBank/DDBJ whole genome shotgun (WGS) entry which is preliminary data.</text>
</comment>
<evidence type="ECO:0000256" key="1">
    <source>
        <dbReference type="ARBA" id="ARBA00009986"/>
    </source>
</evidence>
<feature type="active site" description="Proton acceptor" evidence="8">
    <location>
        <position position="260"/>
    </location>
</feature>
<feature type="binding site" evidence="8">
    <location>
        <position position="104"/>
    </location>
    <ligand>
        <name>K(+)</name>
        <dbReference type="ChEBI" id="CHEBI:29103"/>
        <label>1</label>
    </ligand>
</feature>
<comment type="caution">
    <text evidence="8">Lacks conserved residue(s) required for the propagation of feature annotation.</text>
</comment>
<name>A0A6A7ZQ93_RHIML</name>
<dbReference type="Pfam" id="PF00171">
    <property type="entry name" value="Aldedh"/>
    <property type="match status" value="1"/>
</dbReference>
<dbReference type="FunFam" id="3.40.309.10:FF:000012">
    <property type="entry name" value="Betaine aldehyde dehydrogenase"/>
    <property type="match status" value="1"/>
</dbReference>
<keyword evidence="6 8" id="KW-0520">NAD</keyword>
<feature type="binding site" evidence="8">
    <location>
        <position position="38"/>
    </location>
    <ligand>
        <name>K(+)</name>
        <dbReference type="ChEBI" id="CHEBI:29103"/>
        <label>1</label>
    </ligand>
</feature>
<feature type="binding site" evidence="8">
    <location>
        <position position="391"/>
    </location>
    <ligand>
        <name>NAD(+)</name>
        <dbReference type="ChEBI" id="CHEBI:57540"/>
    </ligand>
</feature>
<protein>
    <recommendedName>
        <fullName evidence="8">Betaine aldehyde dehydrogenase</fullName>
        <shortName evidence="8">BADH</shortName>
        <ecNumber evidence="8">1.2.1.8</ecNumber>
    </recommendedName>
</protein>
<keyword evidence="4 8" id="KW-0630">Potassium</keyword>
<evidence type="ECO:0000256" key="4">
    <source>
        <dbReference type="ARBA" id="ARBA00022958"/>
    </source>
</evidence>
<reference evidence="10" key="1">
    <citation type="journal article" date="2013" name="Genome Biol.">
        <title>Comparative genomics of the core and accessory genomes of 48 Sinorhizobium strains comprising five genospecies.</title>
        <authorList>
            <person name="Sugawara M."/>
            <person name="Epstein B."/>
            <person name="Badgley B.D."/>
            <person name="Unno T."/>
            <person name="Xu L."/>
            <person name="Reese J."/>
            <person name="Gyaneshwar P."/>
            <person name="Denny R."/>
            <person name="Mudge J."/>
            <person name="Bharti A.K."/>
            <person name="Farmer A.D."/>
            <person name="May G.D."/>
            <person name="Woodward J.E."/>
            <person name="Medigue C."/>
            <person name="Vallenet D."/>
            <person name="Lajus A."/>
            <person name="Rouy Z."/>
            <person name="Martinez-Vaz B."/>
            <person name="Tiffin P."/>
            <person name="Young N.D."/>
            <person name="Sadowsky M.J."/>
        </authorList>
    </citation>
    <scope>NUCLEOTIDE SEQUENCE</scope>
    <source>
        <strain evidence="10">M30</strain>
    </source>
</reference>
<feature type="binding site" evidence="8">
    <location>
        <position position="254"/>
    </location>
    <ligand>
        <name>K(+)</name>
        <dbReference type="ChEBI" id="CHEBI:29103"/>
        <label>2</label>
    </ligand>
</feature>
<dbReference type="InterPro" id="IPR015590">
    <property type="entry name" value="Aldehyde_DH_dom"/>
</dbReference>
<feature type="binding site" evidence="8">
    <location>
        <position position="461"/>
    </location>
    <ligand>
        <name>K(+)</name>
        <dbReference type="ChEBI" id="CHEBI:29103"/>
        <label>2</label>
    </ligand>
</feature>
<keyword evidence="5 8" id="KW-0560">Oxidoreductase</keyword>
<comment type="pathway">
    <text evidence="8">Amine and polyamine biosynthesis; betaine biosynthesis via choline pathway; betaine from betaine aldehyde: step 1/1.</text>
</comment>
<feature type="binding site" description="covalent" evidence="8">
    <location>
        <position position="294"/>
    </location>
    <ligand>
        <name>NAD(+)</name>
        <dbReference type="ChEBI" id="CHEBI:57540"/>
    </ligand>
</feature>
<evidence type="ECO:0000256" key="8">
    <source>
        <dbReference type="HAMAP-Rule" id="MF_00804"/>
    </source>
</evidence>
<evidence type="ECO:0000259" key="9">
    <source>
        <dbReference type="Pfam" id="PF00171"/>
    </source>
</evidence>
<sequence>MQSYEIRKMATPLCQPAASHFIDGTFMEDRTGPEILSVNPVDGEIIAKLHGATSCIIEKAIASAERAQKEWARKGPAERGRVLSRAADIMRARNMELSVLETRDTGKPISETLVADAASGADCLEYFGAIAATLSGDSIQFGEDWVYTRREPLGVCLGIGAWNYPIQIAAWKAAPALACGNAMIFKPSEVTPLSALKLAEILTEAGLPPGAFNVVQGAGDVGAELATHPAIAKVSLTGSVKTGARVASAATAGIRPVTTELGGKSALIVFDDADVEAAVSGAILGNFYSAGQICSNGTRVFLQRGIREAFIARLLERVAALKIGNPMDEKTDIGPLVSAAHRNRVAAYVARAEVEGAYQVTPPRKLPPGDAWHEPVVFTNVTDWMTIAREEVFGPIMAVLDFDDEDDVVSRANATDFGLAAGIFTRDLVRAHRLAAELEAGTVWINAYNLTPAGMAFGGIKRSGIGRENGRAAIDHYTQLKSVFVSMQT</sequence>
<feature type="binding site" evidence="8">
    <location>
        <begin position="160"/>
        <end position="162"/>
    </location>
    <ligand>
        <name>NAD(+)</name>
        <dbReference type="ChEBI" id="CHEBI:57540"/>
    </ligand>
</feature>
<dbReference type="GO" id="GO:0019285">
    <property type="term" value="P:glycine betaine biosynthetic process from choline"/>
    <property type="evidence" value="ECO:0007669"/>
    <property type="project" value="UniProtKB-UniRule"/>
</dbReference>
<dbReference type="InterPro" id="IPR016161">
    <property type="entry name" value="Ald_DH/histidinol_DH"/>
</dbReference>
<dbReference type="AlphaFoldDB" id="A0A6A7ZQ93"/>
<feature type="binding site" evidence="8">
    <location>
        <position position="37"/>
    </location>
    <ligand>
        <name>K(+)</name>
        <dbReference type="ChEBI" id="CHEBI:29103"/>
        <label>1</label>
    </ligand>
</feature>
<feature type="binding site" evidence="8">
    <location>
        <position position="262"/>
    </location>
    <ligand>
        <name>NAD(+)</name>
        <dbReference type="ChEBI" id="CHEBI:57540"/>
    </ligand>
</feature>
<accession>A0A6A7ZQ93</accession>
<dbReference type="GO" id="GO:0008802">
    <property type="term" value="F:betaine-aldehyde dehydrogenase (NAD+) activity"/>
    <property type="evidence" value="ECO:0007669"/>
    <property type="project" value="UniProtKB-UniRule"/>
</dbReference>
<dbReference type="InterPro" id="IPR016160">
    <property type="entry name" value="Ald_DH_CS_CYS"/>
</dbReference>
<feature type="domain" description="Aldehyde dehydrogenase" evidence="9">
    <location>
        <begin position="33"/>
        <end position="483"/>
    </location>
</feature>
<comment type="function">
    <text evidence="8">Involved in the biosynthesis of the osmoprotectant glycine betaine. Catalyzes the irreversible oxidation of betaine aldehyde to the corresponding acid.</text>
</comment>
<dbReference type="PANTHER" id="PTHR11699">
    <property type="entry name" value="ALDEHYDE DEHYDROGENASE-RELATED"/>
    <property type="match status" value="1"/>
</dbReference>
<dbReference type="Gene3D" id="3.40.605.10">
    <property type="entry name" value="Aldehyde Dehydrogenase, Chain A, domain 1"/>
    <property type="match status" value="1"/>
</dbReference>
<evidence type="ECO:0000313" key="10">
    <source>
        <dbReference type="EMBL" id="MQW04855.1"/>
    </source>
</evidence>
<dbReference type="EC" id="1.2.1.8" evidence="8"/>
<gene>
    <name evidence="8 10" type="primary">betB</name>
    <name evidence="10" type="ORF">GHK45_14030</name>
</gene>
<dbReference type="Gene3D" id="3.40.309.10">
    <property type="entry name" value="Aldehyde Dehydrogenase, Chain A, domain 2"/>
    <property type="match status" value="1"/>
</dbReference>
<keyword evidence="7 8" id="KW-0558">Oxidation</keyword>
<keyword evidence="2 8" id="KW-0479">Metal-binding</keyword>
<dbReference type="GO" id="GO:0046872">
    <property type="term" value="F:metal ion binding"/>
    <property type="evidence" value="ECO:0007669"/>
    <property type="project" value="UniProtKB-KW"/>
</dbReference>
<feature type="active site" description="Nucleophile" evidence="8">
    <location>
        <position position="294"/>
    </location>
</feature>
<evidence type="ECO:0000256" key="3">
    <source>
        <dbReference type="ARBA" id="ARBA00022857"/>
    </source>
</evidence>
<dbReference type="UniPathway" id="UPA00529">
    <property type="reaction ID" value="UER00386"/>
</dbReference>
<dbReference type="RefSeq" id="WP_017277392.1">
    <property type="nucleotide sequence ID" value="NZ_CP136312.1"/>
</dbReference>
<comment type="cofactor">
    <cofactor evidence="8">
        <name>K(+)</name>
        <dbReference type="ChEBI" id="CHEBI:29103"/>
    </cofactor>
    <text evidence="8">Binds 2 potassium ions per subunit.</text>
</comment>
<feature type="binding site" evidence="8">
    <location>
        <position position="464"/>
    </location>
    <ligand>
        <name>K(+)</name>
        <dbReference type="ChEBI" id="CHEBI:29103"/>
        <label>2</label>
    </ligand>
</feature>
<comment type="catalytic activity">
    <reaction evidence="8">
        <text>betaine aldehyde + NAD(+) + H2O = glycine betaine + NADH + 2 H(+)</text>
        <dbReference type="Rhea" id="RHEA:15305"/>
        <dbReference type="ChEBI" id="CHEBI:15377"/>
        <dbReference type="ChEBI" id="CHEBI:15378"/>
        <dbReference type="ChEBI" id="CHEBI:15710"/>
        <dbReference type="ChEBI" id="CHEBI:17750"/>
        <dbReference type="ChEBI" id="CHEBI:57540"/>
        <dbReference type="ChEBI" id="CHEBI:57945"/>
        <dbReference type="EC" id="1.2.1.8"/>
    </reaction>
</comment>
<comment type="subunit">
    <text evidence="8">Dimer of dimers.</text>
</comment>
<evidence type="ECO:0000256" key="2">
    <source>
        <dbReference type="ARBA" id="ARBA00022723"/>
    </source>
</evidence>
<evidence type="ECO:0000256" key="5">
    <source>
        <dbReference type="ARBA" id="ARBA00023002"/>
    </source>
</evidence>